<dbReference type="SUPFAM" id="SSF51735">
    <property type="entry name" value="NAD(P)-binding Rossmann-fold domains"/>
    <property type="match status" value="1"/>
</dbReference>
<evidence type="ECO:0000256" key="3">
    <source>
        <dbReference type="RuleBase" id="RU000363"/>
    </source>
</evidence>
<dbReference type="InterPro" id="IPR036291">
    <property type="entry name" value="NAD(P)-bd_dom_sf"/>
</dbReference>
<dbReference type="PANTHER" id="PTHR24321:SF8">
    <property type="entry name" value="ESTRADIOL 17-BETA-DEHYDROGENASE 8-RELATED"/>
    <property type="match status" value="1"/>
</dbReference>
<dbReference type="FunFam" id="3.40.50.720:FF:000084">
    <property type="entry name" value="Short-chain dehydrogenase reductase"/>
    <property type="match status" value="1"/>
</dbReference>
<dbReference type="PRINTS" id="PR00080">
    <property type="entry name" value="SDRFAMILY"/>
</dbReference>
<dbReference type="Gene3D" id="3.40.50.720">
    <property type="entry name" value="NAD(P)-binding Rossmann-like Domain"/>
    <property type="match status" value="1"/>
</dbReference>
<keyword evidence="5" id="KW-1185">Reference proteome</keyword>
<dbReference type="PRINTS" id="PR00081">
    <property type="entry name" value="GDHRDH"/>
</dbReference>
<proteinExistence type="inferred from homology"/>
<dbReference type="GO" id="GO:0016491">
    <property type="term" value="F:oxidoreductase activity"/>
    <property type="evidence" value="ECO:0007669"/>
    <property type="project" value="UniProtKB-KW"/>
</dbReference>
<evidence type="ECO:0000256" key="2">
    <source>
        <dbReference type="ARBA" id="ARBA00023002"/>
    </source>
</evidence>
<dbReference type="InterPro" id="IPR002347">
    <property type="entry name" value="SDR_fam"/>
</dbReference>
<gene>
    <name evidence="4" type="ORF">Rai3103_11110</name>
</gene>
<dbReference type="InterPro" id="IPR020904">
    <property type="entry name" value="Sc_DH/Rdtase_CS"/>
</dbReference>
<protein>
    <submittedName>
        <fullName evidence="4">SDR family oxidoreductase</fullName>
    </submittedName>
</protein>
<evidence type="ECO:0000313" key="4">
    <source>
        <dbReference type="EMBL" id="QGF24135.1"/>
    </source>
</evidence>
<dbReference type="Proteomes" id="UP000386847">
    <property type="component" value="Chromosome"/>
</dbReference>
<name>A0A5Q2FHF1_9ACTN</name>
<dbReference type="EMBL" id="CP045725">
    <property type="protein sequence ID" value="QGF24135.1"/>
    <property type="molecule type" value="Genomic_DNA"/>
</dbReference>
<comment type="similarity">
    <text evidence="1 3">Belongs to the short-chain dehydrogenases/reductases (SDR) family.</text>
</comment>
<keyword evidence="2" id="KW-0560">Oxidoreductase</keyword>
<dbReference type="PROSITE" id="PS00061">
    <property type="entry name" value="ADH_SHORT"/>
    <property type="match status" value="1"/>
</dbReference>
<dbReference type="RefSeq" id="WP_153572664.1">
    <property type="nucleotide sequence ID" value="NZ_CP045725.1"/>
</dbReference>
<dbReference type="CDD" id="cd05233">
    <property type="entry name" value="SDR_c"/>
    <property type="match status" value="1"/>
</dbReference>
<accession>A0A5Q2FHF1</accession>
<dbReference type="KEGG" id="rain:Rai3103_11110"/>
<organism evidence="4 5">
    <name type="scientific">Raineyella fluvialis</name>
    <dbReference type="NCBI Taxonomy" id="2662261"/>
    <lineage>
        <taxon>Bacteria</taxon>
        <taxon>Bacillati</taxon>
        <taxon>Actinomycetota</taxon>
        <taxon>Actinomycetes</taxon>
        <taxon>Propionibacteriales</taxon>
        <taxon>Propionibacteriaceae</taxon>
        <taxon>Raineyella</taxon>
    </lineage>
</organism>
<sequence>MSAAIPDRFSGRTIIVTGAGSGIGRATATRLVAEGAYVVGADLSEERLKAVADELGSPGFRYVVGSITDQDVVDRVVAEAGPELWGLVNNAGIMDDFLPVADIDDATWQRVVDVNLTSMMRMTRAAIPVMLDHGSGAIVNLSSEAGIRASAAGVAYTASKHAVIGLTKSTSLFYARKGIRCNSVAPGGVATNIQARMDTPGFTEVIAPLLGATMTPTATADQLAAAITFLLSDDASNITGAVLFCDGGWSVI</sequence>
<evidence type="ECO:0000313" key="5">
    <source>
        <dbReference type="Proteomes" id="UP000386847"/>
    </source>
</evidence>
<dbReference type="PANTHER" id="PTHR24321">
    <property type="entry name" value="DEHYDROGENASES, SHORT CHAIN"/>
    <property type="match status" value="1"/>
</dbReference>
<reference evidence="4 5" key="1">
    <citation type="submission" date="2019-10" db="EMBL/GenBank/DDBJ databases">
        <title>Genomic analysis of Raineyella sp. CBA3103.</title>
        <authorList>
            <person name="Roh S.W."/>
        </authorList>
    </citation>
    <scope>NUCLEOTIDE SEQUENCE [LARGE SCALE GENOMIC DNA]</scope>
    <source>
        <strain evidence="4 5">CBA3103</strain>
    </source>
</reference>
<evidence type="ECO:0000256" key="1">
    <source>
        <dbReference type="ARBA" id="ARBA00006484"/>
    </source>
</evidence>
<dbReference type="Pfam" id="PF00106">
    <property type="entry name" value="adh_short"/>
    <property type="match status" value="1"/>
</dbReference>
<dbReference type="AlphaFoldDB" id="A0A5Q2FHF1"/>